<evidence type="ECO:0000256" key="1">
    <source>
        <dbReference type="ARBA" id="ARBA00022737"/>
    </source>
</evidence>
<proteinExistence type="predicted"/>
<dbReference type="Gene3D" id="2.180.10.10">
    <property type="entry name" value="RHS repeat-associated core"/>
    <property type="match status" value="1"/>
</dbReference>
<dbReference type="InterPro" id="IPR050708">
    <property type="entry name" value="T6SS_VgrG/RHS"/>
</dbReference>
<keyword evidence="3" id="KW-0732">Signal</keyword>
<evidence type="ECO:0000259" key="4">
    <source>
        <dbReference type="Pfam" id="PF25023"/>
    </source>
</evidence>
<reference evidence="6" key="1">
    <citation type="journal article" date="2019" name="Int. J. Syst. Evol. Microbiol.">
        <title>The Global Catalogue of Microorganisms (GCM) 10K type strain sequencing project: providing services to taxonomists for standard genome sequencing and annotation.</title>
        <authorList>
            <consortium name="The Broad Institute Genomics Platform"/>
            <consortium name="The Broad Institute Genome Sequencing Center for Infectious Disease"/>
            <person name="Wu L."/>
            <person name="Ma J."/>
        </authorList>
    </citation>
    <scope>NUCLEOTIDE SEQUENCE [LARGE SCALE GENOMIC DNA]</scope>
    <source>
        <strain evidence="6">CGMCC 1.8985</strain>
    </source>
</reference>
<dbReference type="Proteomes" id="UP000599009">
    <property type="component" value="Unassembled WGS sequence"/>
</dbReference>
<protein>
    <recommendedName>
        <fullName evidence="4">Teneurin-like YD-shell domain-containing protein</fullName>
    </recommendedName>
</protein>
<keyword evidence="6" id="KW-1185">Reference proteome</keyword>
<evidence type="ECO:0000313" key="5">
    <source>
        <dbReference type="EMBL" id="GGK03224.1"/>
    </source>
</evidence>
<dbReference type="RefSeq" id="WP_132985016.1">
    <property type="nucleotide sequence ID" value="NZ_BMME01000001.1"/>
</dbReference>
<keyword evidence="1" id="KW-0677">Repeat</keyword>
<evidence type="ECO:0000313" key="6">
    <source>
        <dbReference type="Proteomes" id="UP000599009"/>
    </source>
</evidence>
<feature type="chain" id="PRO_5046811846" description="Teneurin-like YD-shell domain-containing protein" evidence="3">
    <location>
        <begin position="31"/>
        <end position="303"/>
    </location>
</feature>
<evidence type="ECO:0000256" key="3">
    <source>
        <dbReference type="SAM" id="SignalP"/>
    </source>
</evidence>
<dbReference type="InterPro" id="IPR056823">
    <property type="entry name" value="TEN-like_YD-shell"/>
</dbReference>
<dbReference type="EMBL" id="BMME01000001">
    <property type="protein sequence ID" value="GGK03224.1"/>
    <property type="molecule type" value="Genomic_DNA"/>
</dbReference>
<gene>
    <name evidence="5" type="ORF">GCM10011394_10370</name>
</gene>
<comment type="caution">
    <text evidence="5">The sequence shown here is derived from an EMBL/GenBank/DDBJ whole genome shotgun (WGS) entry which is preliminary data.</text>
</comment>
<name>A0ABQ2EAR0_9GAMM</name>
<feature type="domain" description="Teneurin-like YD-shell" evidence="4">
    <location>
        <begin position="36"/>
        <end position="131"/>
    </location>
</feature>
<dbReference type="PANTHER" id="PTHR32305:SF15">
    <property type="entry name" value="PROTEIN RHSA-RELATED"/>
    <property type="match status" value="1"/>
</dbReference>
<accession>A0ABQ2EAR0</accession>
<organism evidence="5 6">
    <name type="scientific">Luteimonas terricola</name>
    <dbReference type="NCBI Taxonomy" id="645597"/>
    <lineage>
        <taxon>Bacteria</taxon>
        <taxon>Pseudomonadati</taxon>
        <taxon>Pseudomonadota</taxon>
        <taxon>Gammaproteobacteria</taxon>
        <taxon>Lysobacterales</taxon>
        <taxon>Lysobacteraceae</taxon>
        <taxon>Luteimonas</taxon>
    </lineage>
</organism>
<sequence length="303" mass="32590">MNTFVFRTMMSCVGMIVAAMLCSVPVIASAQTTVKYVHTDALGSVVAMTDSSGNTVEARREYEPYGYQSTPAIQDGPGYTGHVQDAATGLTYMQQRYYDPGIGIFLSVDPVTAYSDPIGQFHRYRYANNNPYKFKDPDGRYNCVGSATDCGKVDQYVSKVKESQKSPNLTKSESRAVQKLVKHIGPKGKGGPTFTPSKLEGKKMASTDQRGNIKIDVNKTMPGADNVTSGAVSISHEVDHDMTAVADGEAHTREAATASERSAYGMEEIVARGLGISISQSEIEAGIKGSVEAVFGPEPDKEE</sequence>
<dbReference type="NCBIfam" id="TIGR03696">
    <property type="entry name" value="Rhs_assc_core"/>
    <property type="match status" value="1"/>
</dbReference>
<feature type="signal peptide" evidence="3">
    <location>
        <begin position="1"/>
        <end position="30"/>
    </location>
</feature>
<feature type="region of interest" description="Disordered" evidence="2">
    <location>
        <begin position="184"/>
        <end position="207"/>
    </location>
</feature>
<dbReference type="Pfam" id="PF25023">
    <property type="entry name" value="TEN_YD-shell"/>
    <property type="match status" value="1"/>
</dbReference>
<dbReference type="PANTHER" id="PTHR32305">
    <property type="match status" value="1"/>
</dbReference>
<dbReference type="InterPro" id="IPR022385">
    <property type="entry name" value="Rhs_assc_core"/>
</dbReference>
<evidence type="ECO:0000256" key="2">
    <source>
        <dbReference type="SAM" id="MobiDB-lite"/>
    </source>
</evidence>